<protein>
    <recommendedName>
        <fullName evidence="1">MHD1 domain-containing protein</fullName>
    </recommendedName>
</protein>
<dbReference type="PANTHER" id="PTHR47263">
    <property type="entry name" value="ADENYLATE CYCLASE ACTIVATION PROTEIN GIT1"/>
    <property type="match status" value="1"/>
</dbReference>
<dbReference type="OrthoDB" id="2015333at2759"/>
<evidence type="ECO:0000313" key="2">
    <source>
        <dbReference type="EMBL" id="ODV87926.1"/>
    </source>
</evidence>
<feature type="domain" description="MHD1" evidence="1">
    <location>
        <begin position="497"/>
        <end position="614"/>
    </location>
</feature>
<reference evidence="3" key="1">
    <citation type="submission" date="2016-04" db="EMBL/GenBank/DDBJ databases">
        <title>Comparative genomics of biotechnologically important yeasts.</title>
        <authorList>
            <consortium name="DOE Joint Genome Institute"/>
            <person name="Riley R."/>
            <person name="Haridas S."/>
            <person name="Wolfe K.H."/>
            <person name="Lopes M.R."/>
            <person name="Hittinger C.T."/>
            <person name="Goker M."/>
            <person name="Salamov A."/>
            <person name="Wisecaver J."/>
            <person name="Long T.M."/>
            <person name="Aerts A.L."/>
            <person name="Barry K."/>
            <person name="Choi C."/>
            <person name="Clum A."/>
            <person name="Coughlan A.Y."/>
            <person name="Deshpande S."/>
            <person name="Douglass A.P."/>
            <person name="Hanson S.J."/>
            <person name="Klenk H.-P."/>
            <person name="Labutti K."/>
            <person name="Lapidus A."/>
            <person name="Lindquist E."/>
            <person name="Lipzen A."/>
            <person name="Meier-Kolthoff J.P."/>
            <person name="Ohm R.A."/>
            <person name="Otillar R.P."/>
            <person name="Pangilinan J."/>
            <person name="Peng Y."/>
            <person name="Rokas A."/>
            <person name="Rosa C.A."/>
            <person name="Scheuner C."/>
            <person name="Sibirny A.A."/>
            <person name="Slot J.C."/>
            <person name="Stielow J.B."/>
            <person name="Sun H."/>
            <person name="Kurtzman C.P."/>
            <person name="Blackwell M."/>
            <person name="Grigoriev I.V."/>
            <person name="Jeffries T.W."/>
        </authorList>
    </citation>
    <scope>NUCLEOTIDE SEQUENCE [LARGE SCALE GENOMIC DNA]</scope>
    <source>
        <strain evidence="3">NRRL YB-2248</strain>
    </source>
</reference>
<organism evidence="2 3">
    <name type="scientific">[Candida] arabinofermentans NRRL YB-2248</name>
    <dbReference type="NCBI Taxonomy" id="983967"/>
    <lineage>
        <taxon>Eukaryota</taxon>
        <taxon>Fungi</taxon>
        <taxon>Dikarya</taxon>
        <taxon>Ascomycota</taxon>
        <taxon>Saccharomycotina</taxon>
        <taxon>Pichiomycetes</taxon>
        <taxon>Pichiales</taxon>
        <taxon>Pichiaceae</taxon>
        <taxon>Ogataea</taxon>
        <taxon>Ogataea/Candida clade</taxon>
    </lineage>
</organism>
<dbReference type="SUPFAM" id="SSF49562">
    <property type="entry name" value="C2 domain (Calcium/lipid-binding domain, CaLB)"/>
    <property type="match status" value="1"/>
</dbReference>
<dbReference type="InterPro" id="IPR014770">
    <property type="entry name" value="Munc13_1"/>
</dbReference>
<sequence>MENASASASANENSFFHEYVLEYYLKVQLLVDPKFIPVQVKNIPTIPLEPIISNKKVHLKLGSRNEVLNKQFVETLRSLGSFSDFQLHPATKKYLISFFGKYNHDLKTMEVNKILELFNNLLTPDRSMLFEVYFICRVQIIDILLLMKASSSQQRYLLSQRLNILNESYLPLPNISDDKKRDLICKCFNVSLPYLEGKIKELRGQVNKEDAIRLICSKEESLEYKYTRNDFETYENWNEWISQVKNLNSRLSQRLSAGASTGTPGRSKYKPNDIPKVVSLLNEIMFKSNSQFYQSYLECLELWQVDPFETYILVLKGLFSNSVDLTIANKTYGLAKLTMVIQLDPPMWPTRKRRELYELNSQIFERYKDWLLTLVGNFFDNKKNFTDALQFIQNAGVTEQVHKLVTEKFKSVLESRLQQHRSTLNNNPADLSNLINYLALSLLDFESILSWCTENKDLNQQFRLLTLTKMCFTAPLKSYTETFIYNLHKANTNISDPKVSLNVSSLLEIISKLSEKIDIGSNYQDLLFNDVLKLIKNWEAELVVYCARAVDEDKLKRLDGCAYSSSVQYVLQLCTAYLNILKSFGWKNDLQQAEMYASLYRSIAGVLTGYSNKMLAIITEDLQSTRSLDFKGDSCTCLNNIWKVLHYMDEFNTEELAHYSDLLFQKNQQRSVVSPKKIVSVSIKNAENVEDKRGEPVSLYVILSGAINGRTRCVIKDYNPDWSEQFQTLTSKDLGLLQIRVMEDNGALYKHIAYRLDLKGTGVPTEEKLSLYPNSGDLNVSISIESEKNDPVFYISRSKMEITKGKDRAIKLFVDKFSYQLKSVFSRSYLEQSLSMNPASAFKIELDSAKDQMLTNYIEQMGNVTIDELYDNLETECFDEVILQMWTQTLKYAESLLLPRLSFLFRRIKGKLDKRSSGVSAFMNGSGSKFRKTTDEEFTRVMEWCYRIEAMLHVPDKILEKPLVEPFKNFQKIFELFQLRISDLKSEYATIWGYTNKQILKKYTGKEANPEFKRLNSEKELVLRILLAKNEAKYVKRSIEIEQRYTRAVRTELEYVATCSRIL</sequence>
<evidence type="ECO:0000313" key="3">
    <source>
        <dbReference type="Proteomes" id="UP000094801"/>
    </source>
</evidence>
<keyword evidence="3" id="KW-1185">Reference proteome</keyword>
<dbReference type="InterPro" id="IPR052811">
    <property type="entry name" value="Glucose_resp_signaling"/>
</dbReference>
<evidence type="ECO:0000259" key="1">
    <source>
        <dbReference type="PROSITE" id="PS51258"/>
    </source>
</evidence>
<dbReference type="PROSITE" id="PS51258">
    <property type="entry name" value="MHD1"/>
    <property type="match status" value="1"/>
</dbReference>
<proteinExistence type="predicted"/>
<dbReference type="PANTHER" id="PTHR47263:SF1">
    <property type="entry name" value="C2 DOMAIN PROTEIN (AFU_ORTHOLOGUE AFUA_7G02350)"/>
    <property type="match status" value="1"/>
</dbReference>
<gene>
    <name evidence="2" type="ORF">CANARDRAFT_26105</name>
</gene>
<dbReference type="Proteomes" id="UP000094801">
    <property type="component" value="Unassembled WGS sequence"/>
</dbReference>
<dbReference type="AlphaFoldDB" id="A0A1E4T840"/>
<dbReference type="STRING" id="983967.A0A1E4T840"/>
<dbReference type="Gene3D" id="1.10.357.50">
    <property type="match status" value="1"/>
</dbReference>
<dbReference type="EMBL" id="KV453847">
    <property type="protein sequence ID" value="ODV87926.1"/>
    <property type="molecule type" value="Genomic_DNA"/>
</dbReference>
<accession>A0A1E4T840</accession>
<dbReference type="InterPro" id="IPR035892">
    <property type="entry name" value="C2_domain_sf"/>
</dbReference>
<name>A0A1E4T840_9ASCO</name>